<evidence type="ECO:0000256" key="1">
    <source>
        <dbReference type="ARBA" id="ARBA00022553"/>
    </source>
</evidence>
<feature type="domain" description="Response regulatory" evidence="3">
    <location>
        <begin position="44"/>
        <end position="159"/>
    </location>
</feature>
<feature type="domain" description="PAS" evidence="4">
    <location>
        <begin position="175"/>
        <end position="220"/>
    </location>
</feature>
<gene>
    <name evidence="5" type="ORF">KSK55_08435</name>
</gene>
<dbReference type="InterPro" id="IPR050595">
    <property type="entry name" value="Bact_response_regulator"/>
</dbReference>
<protein>
    <submittedName>
        <fullName evidence="5">Response regulator</fullName>
    </submittedName>
</protein>
<accession>A0A8F5ZFH5</accession>
<dbReference type="GO" id="GO:0000160">
    <property type="term" value="P:phosphorelay signal transduction system"/>
    <property type="evidence" value="ECO:0007669"/>
    <property type="project" value="InterPro"/>
</dbReference>
<proteinExistence type="predicted"/>
<name>A0A8F5ZFH5_METHU</name>
<dbReference type="Proteomes" id="UP000694228">
    <property type="component" value="Chromosome"/>
</dbReference>
<sequence length="417" mass="46952">MESFHNTKLWCSFYYLTPSYPEVSIRISVPLIYLKEIPASDMISVLFVDDEPVLVDIGRLFLERVGNFSVTGVESAQKALEMLSEKPFDVIIADYQMPGMTGIDLLRIVRSQYGDIPFILFTGRGREDVARDAINIGANFYVQKGGDPKLQFADIAHKVETAVERRRALIAIKTSEQRFHDIINFLPDATFAINTDGSIIAWNREIERITNTRAEDMIGKWGFAHSIPFYGKRRPMIIDLLLHPDPAFEQIYPSLHREDGMITAEGVLFLNDKKHFFLARSSFLYGPDGKIAGAIESLRDITRQKESEEKLIRVFDHLPLGLQIFTMNKNGHLVCTGGNPASEEITGLGTRCSPGRPIEDVFPGEEGQRICAVSKKVAMEGGKDSIDNLEISLDGSKRHYNVRIFQTYPGEVALIYL</sequence>
<feature type="modified residue" description="4-aspartylphosphate" evidence="2">
    <location>
        <position position="94"/>
    </location>
</feature>
<evidence type="ECO:0000259" key="4">
    <source>
        <dbReference type="PROSITE" id="PS50112"/>
    </source>
</evidence>
<dbReference type="InterPro" id="IPR000014">
    <property type="entry name" value="PAS"/>
</dbReference>
<evidence type="ECO:0000256" key="2">
    <source>
        <dbReference type="PROSITE-ProRule" id="PRU00169"/>
    </source>
</evidence>
<dbReference type="PANTHER" id="PTHR44591">
    <property type="entry name" value="STRESS RESPONSE REGULATOR PROTEIN 1"/>
    <property type="match status" value="1"/>
</dbReference>
<dbReference type="PROSITE" id="PS50110">
    <property type="entry name" value="RESPONSE_REGULATORY"/>
    <property type="match status" value="1"/>
</dbReference>
<dbReference type="SMART" id="SM00448">
    <property type="entry name" value="REC"/>
    <property type="match status" value="1"/>
</dbReference>
<dbReference type="SMART" id="SM00091">
    <property type="entry name" value="PAS"/>
    <property type="match status" value="2"/>
</dbReference>
<reference evidence="5 6" key="1">
    <citation type="submission" date="2021-06" db="EMBL/GenBank/DDBJ databases">
        <title>Complete genome sequence of the secondary alcohol utilizing methanogen Methanospirillum hungatei strain GP1.</title>
        <authorList>
            <person name="Day L.A."/>
            <person name="Costa K.C."/>
        </authorList>
    </citation>
    <scope>NUCLEOTIDE SEQUENCE [LARGE SCALE GENOMIC DNA]</scope>
    <source>
        <strain evidence="5 6">GP1</strain>
    </source>
</reference>
<keyword evidence="1 2" id="KW-0597">Phosphoprotein</keyword>
<dbReference type="AlphaFoldDB" id="A0A8F5ZFH5"/>
<dbReference type="Pfam" id="PF00072">
    <property type="entry name" value="Response_reg"/>
    <property type="match status" value="1"/>
</dbReference>
<evidence type="ECO:0000313" key="5">
    <source>
        <dbReference type="EMBL" id="QXO93419.1"/>
    </source>
</evidence>
<evidence type="ECO:0000259" key="3">
    <source>
        <dbReference type="PROSITE" id="PS50110"/>
    </source>
</evidence>
<dbReference type="NCBIfam" id="TIGR00229">
    <property type="entry name" value="sensory_box"/>
    <property type="match status" value="1"/>
</dbReference>
<dbReference type="Pfam" id="PF08448">
    <property type="entry name" value="PAS_4"/>
    <property type="match status" value="1"/>
</dbReference>
<dbReference type="CDD" id="cd00156">
    <property type="entry name" value="REC"/>
    <property type="match status" value="1"/>
</dbReference>
<dbReference type="EMBL" id="CP077107">
    <property type="protein sequence ID" value="QXO93419.1"/>
    <property type="molecule type" value="Genomic_DNA"/>
</dbReference>
<organism evidence="5 6">
    <name type="scientific">Methanospirillum hungatei</name>
    <dbReference type="NCBI Taxonomy" id="2203"/>
    <lineage>
        <taxon>Archaea</taxon>
        <taxon>Methanobacteriati</taxon>
        <taxon>Methanobacteriota</taxon>
        <taxon>Stenosarchaea group</taxon>
        <taxon>Methanomicrobia</taxon>
        <taxon>Methanomicrobiales</taxon>
        <taxon>Methanospirillaceae</taxon>
        <taxon>Methanospirillum</taxon>
    </lineage>
</organism>
<dbReference type="InterPro" id="IPR001789">
    <property type="entry name" value="Sig_transdc_resp-reg_receiver"/>
</dbReference>
<dbReference type="PANTHER" id="PTHR44591:SF19">
    <property type="entry name" value="TWO-COMPONENT RESPONSE REGULATOR-RELATED"/>
    <property type="match status" value="1"/>
</dbReference>
<dbReference type="OrthoDB" id="116661at2157"/>
<dbReference type="InterPro" id="IPR013656">
    <property type="entry name" value="PAS_4"/>
</dbReference>
<dbReference type="CDD" id="cd00130">
    <property type="entry name" value="PAS"/>
    <property type="match status" value="1"/>
</dbReference>
<dbReference type="PROSITE" id="PS50112">
    <property type="entry name" value="PAS"/>
    <property type="match status" value="1"/>
</dbReference>
<evidence type="ECO:0000313" key="6">
    <source>
        <dbReference type="Proteomes" id="UP000694228"/>
    </source>
</evidence>